<sequence length="241" mass="28119">MAKIKKVYDRGFTVIDNLVLNDELLSWKAKGLFCYLWSQADEWNFYVKEVTKHSKGGKDQVTTGLEELEKAGYLLRNRQRNELGQLKNNEWLLSDHPKEKWKNIAKKRTNKKKVPMTDFPAQENPVQGNPAQENPALTNTNCNKYQHKQIKNINKSLSKEERERDANVIEILINYLNHCAEEWRRPIITFSDSEINKMIRAVHGKDTRKLKEAAEKTVVYGEQYPQGYLLTCIKNLPEEVV</sequence>
<gene>
    <name evidence="1" type="ORF">K8V88_07445</name>
</gene>
<name>A0A921HSV8_9LACO</name>
<feature type="non-terminal residue" evidence="1">
    <location>
        <position position="241"/>
    </location>
</feature>
<organism evidence="1 2">
    <name type="scientific">Companilactobacillus farciminis</name>
    <dbReference type="NCBI Taxonomy" id="1612"/>
    <lineage>
        <taxon>Bacteria</taxon>
        <taxon>Bacillati</taxon>
        <taxon>Bacillota</taxon>
        <taxon>Bacilli</taxon>
        <taxon>Lactobacillales</taxon>
        <taxon>Lactobacillaceae</taxon>
        <taxon>Companilactobacillus</taxon>
    </lineage>
</organism>
<reference evidence="1" key="1">
    <citation type="journal article" date="2021" name="PeerJ">
        <title>Extensive microbial diversity within the chicken gut microbiome revealed by metagenomics and culture.</title>
        <authorList>
            <person name="Gilroy R."/>
            <person name="Ravi A."/>
            <person name="Getino M."/>
            <person name="Pursley I."/>
            <person name="Horton D.L."/>
            <person name="Alikhan N.F."/>
            <person name="Baker D."/>
            <person name="Gharbi K."/>
            <person name="Hall N."/>
            <person name="Watson M."/>
            <person name="Adriaenssens E.M."/>
            <person name="Foster-Nyarko E."/>
            <person name="Jarju S."/>
            <person name="Secka A."/>
            <person name="Antonio M."/>
            <person name="Oren A."/>
            <person name="Chaudhuri R.R."/>
            <person name="La Ragione R."/>
            <person name="Hildebrand F."/>
            <person name="Pallen M.J."/>
        </authorList>
    </citation>
    <scope>NUCLEOTIDE SEQUENCE</scope>
    <source>
        <strain evidence="1">7886</strain>
    </source>
</reference>
<dbReference type="Proteomes" id="UP000747013">
    <property type="component" value="Unassembled WGS sequence"/>
</dbReference>
<accession>A0A921HSV8</accession>
<dbReference type="AlphaFoldDB" id="A0A921HSV8"/>
<protein>
    <submittedName>
        <fullName evidence="1">Helix-turn-helix domain-containing protein</fullName>
    </submittedName>
</protein>
<proteinExistence type="predicted"/>
<reference evidence="1" key="2">
    <citation type="submission" date="2021-09" db="EMBL/GenBank/DDBJ databases">
        <authorList>
            <person name="Gilroy R."/>
        </authorList>
    </citation>
    <scope>NUCLEOTIDE SEQUENCE</scope>
    <source>
        <strain evidence="1">7886</strain>
    </source>
</reference>
<evidence type="ECO:0000313" key="1">
    <source>
        <dbReference type="EMBL" id="HJF87257.1"/>
    </source>
</evidence>
<dbReference type="EMBL" id="DYWC01000172">
    <property type="protein sequence ID" value="HJF87257.1"/>
    <property type="molecule type" value="Genomic_DNA"/>
</dbReference>
<evidence type="ECO:0000313" key="2">
    <source>
        <dbReference type="Proteomes" id="UP000747013"/>
    </source>
</evidence>
<comment type="caution">
    <text evidence="1">The sequence shown here is derived from an EMBL/GenBank/DDBJ whole genome shotgun (WGS) entry which is preliminary data.</text>
</comment>